<dbReference type="InterPro" id="IPR041171">
    <property type="entry name" value="SDR_Ig"/>
</dbReference>
<evidence type="ECO:0000256" key="7">
    <source>
        <dbReference type="SAM" id="MobiDB-lite"/>
    </source>
</evidence>
<evidence type="ECO:0000313" key="11">
    <source>
        <dbReference type="EMBL" id="EEB36754.1"/>
    </source>
</evidence>
<evidence type="ECO:0000259" key="9">
    <source>
        <dbReference type="Pfam" id="PF17210"/>
    </source>
</evidence>
<evidence type="ECO:0000259" key="8">
    <source>
        <dbReference type="Pfam" id="PF10425"/>
    </source>
</evidence>
<evidence type="ECO:0000256" key="6">
    <source>
        <dbReference type="ARBA" id="ARBA00023088"/>
    </source>
</evidence>
<evidence type="ECO:0000313" key="12">
    <source>
        <dbReference type="Proteomes" id="UP000005451"/>
    </source>
</evidence>
<reference evidence="11 12" key="1">
    <citation type="submission" date="2008-09" db="EMBL/GenBank/DDBJ databases">
        <authorList>
            <person name="Fulton L."/>
            <person name="Clifton S."/>
            <person name="Fulton B."/>
            <person name="Xu J."/>
            <person name="Minx P."/>
            <person name="Pepin K.H."/>
            <person name="Johnson M."/>
            <person name="Thiruvilangam P."/>
            <person name="Bhonagiri V."/>
            <person name="Nash W.E."/>
            <person name="Mardis E.R."/>
            <person name="Wilson R.K."/>
        </authorList>
    </citation>
    <scope>NUCLEOTIDE SEQUENCE [LARGE SCALE GENOMIC DNA]</scope>
    <source>
        <strain evidence="11 12">DSM 7454</strain>
    </source>
</reference>
<dbReference type="InterPro" id="IPR013783">
    <property type="entry name" value="Ig-like_fold"/>
</dbReference>
<keyword evidence="5" id="KW-0732">Signal</keyword>
<reference evidence="11 12" key="2">
    <citation type="submission" date="2008-10" db="EMBL/GenBank/DDBJ databases">
        <title>Draft genome sequence of Anaerococcus hydrogenalis (DSM 7454).</title>
        <authorList>
            <person name="Sudarsanam P."/>
            <person name="Ley R."/>
            <person name="Guruge J."/>
            <person name="Turnbaugh P.J."/>
            <person name="Mahowald M."/>
            <person name="Liep D."/>
            <person name="Gordon J."/>
        </authorList>
    </citation>
    <scope>NUCLEOTIDE SEQUENCE [LARGE SCALE GENOMIC DNA]</scope>
    <source>
        <strain evidence="11 12">DSM 7454</strain>
    </source>
</reference>
<dbReference type="EMBL" id="ABXA01000010">
    <property type="protein sequence ID" value="EEB36754.1"/>
    <property type="molecule type" value="Genomic_DNA"/>
</dbReference>
<name>B6W737_9FIRM</name>
<dbReference type="Pfam" id="PF10425">
    <property type="entry name" value="SdrG_C_C"/>
    <property type="match status" value="1"/>
</dbReference>
<feature type="domain" description="SD-repeat containing protein B" evidence="9">
    <location>
        <begin position="493"/>
        <end position="605"/>
    </location>
</feature>
<dbReference type="Gene3D" id="2.60.40.10">
    <property type="entry name" value="Immunoglobulins"/>
    <property type="match status" value="1"/>
</dbReference>
<dbReference type="eggNOG" id="COG4932">
    <property type="taxonomic scope" value="Bacteria"/>
</dbReference>
<dbReference type="Pfam" id="PF17961">
    <property type="entry name" value="Big_8"/>
    <property type="match status" value="1"/>
</dbReference>
<sequence length="803" mass="88579">MGLVSCMLEYALLVSPSSVEAAELDSNNQVVAEEAETKEEAITNNENVAEEEKVENIEAPAEESVEEKSSEEATPQEASEEDKKEENASELEMAEETKPEAVSADPTEEDAITNVEITIGGAKNGEKTEIVNPTALPERTNGGNTDINLEARVDFDIPEGTKAGKTFDFVVSDNVNLHGVLKSEEEGQPVVFDGEEIATAERLTDGRNGYKYTFNEKVDGLKDIRARIIYPLLIDPDKVPMGTKEYEIGEDGKYVLDGEGNPVLKADNKEKVSVTVAGKTASKDYTVEYESEVFDIKSTGPTLSGISDIDKVDDNNYNHTIYVNPTADQLLNGSHVTVQNEKGYKTVTFDEEVKNSVKVYKVKNPNKLPLSFGNKFDDGNYEDVTNKAEVRLVKDDNNADLSKLVVDVKQGNTNESMPFDNKDFDSSVYVVTYTGKRTPNKAFKTNTIFTADWRKANGNAKNLSKLGDQSWKWTNEIVIDDADAIAIANRTYSLGDKVWVDADNDGSQGDSEKGLANVKVILKGINISDKETKTDADGKYKFEGLKNGEYTVEFEIPAGYAPTTAKAENVKDEKNSDASQAEGAKVATATGIINGADNMNVDFGVIKVAKGTFTEHHIYKEYKDGELINTSKIDIDKTEGTEKESFTTSAKPNGTDKDKKEGFKLVPGEITKSNEITEKIDGSAPVKANYINDKNLEVTYVYRKDTKSWTPIEEKGKFQEHHIYITKDKNGKEIKRDVVPGKVSGGTKDMTYETGKKEKDGFKFVRTENPVENPTYNEKGESTTGKFKPGVKQEITYVYENTK</sequence>
<feature type="region of interest" description="Disordered" evidence="7">
    <location>
        <begin position="639"/>
        <end position="662"/>
    </location>
</feature>
<gene>
    <name evidence="11" type="ORF">ANHYDRO_00355</name>
</gene>
<evidence type="ECO:0000256" key="5">
    <source>
        <dbReference type="ARBA" id="ARBA00022729"/>
    </source>
</evidence>
<dbReference type="InterPro" id="IPR033764">
    <property type="entry name" value="Sdr_B"/>
</dbReference>
<feature type="domain" description="Fibrinogen-binding" evidence="8">
    <location>
        <begin position="304"/>
        <end position="442"/>
    </location>
</feature>
<dbReference type="Gene3D" id="2.60.40.1280">
    <property type="match status" value="1"/>
</dbReference>
<feature type="region of interest" description="Disordered" evidence="7">
    <location>
        <begin position="21"/>
        <end position="143"/>
    </location>
</feature>
<evidence type="ECO:0000256" key="2">
    <source>
        <dbReference type="ARBA" id="ARBA00007257"/>
    </source>
</evidence>
<dbReference type="Pfam" id="PF17210">
    <property type="entry name" value="SdrD_B"/>
    <property type="match status" value="1"/>
</dbReference>
<dbReference type="InterPro" id="IPR011266">
    <property type="entry name" value="Adhesin_Fg-bd_dom_2"/>
</dbReference>
<evidence type="ECO:0000259" key="10">
    <source>
        <dbReference type="Pfam" id="PF17961"/>
    </source>
</evidence>
<evidence type="ECO:0000256" key="1">
    <source>
        <dbReference type="ARBA" id="ARBA00004168"/>
    </source>
</evidence>
<keyword evidence="4" id="KW-0964">Secreted</keyword>
<dbReference type="Proteomes" id="UP000005451">
    <property type="component" value="Unassembled WGS sequence"/>
</dbReference>
<dbReference type="AlphaFoldDB" id="B6W737"/>
<keyword evidence="3" id="KW-0134">Cell wall</keyword>
<accession>B6W737</accession>
<comment type="caution">
    <text evidence="11">The sequence shown here is derived from an EMBL/GenBank/DDBJ whole genome shotgun (WGS) entry which is preliminary data.</text>
</comment>
<comment type="similarity">
    <text evidence="2">Belongs to the serine-aspartate repeat-containing protein (SDr) family.</text>
</comment>
<dbReference type="SUPFAM" id="SSF117074">
    <property type="entry name" value="Hypothetical protein PA1324"/>
    <property type="match status" value="1"/>
</dbReference>
<dbReference type="GO" id="GO:0007155">
    <property type="term" value="P:cell adhesion"/>
    <property type="evidence" value="ECO:0007669"/>
    <property type="project" value="InterPro"/>
</dbReference>
<keyword evidence="6" id="KW-0572">Peptidoglycan-anchor</keyword>
<dbReference type="SUPFAM" id="SSF49401">
    <property type="entry name" value="Bacterial adhesins"/>
    <property type="match status" value="2"/>
</dbReference>
<dbReference type="Gene3D" id="2.60.40.1290">
    <property type="match status" value="1"/>
</dbReference>
<proteinExistence type="inferred from homology"/>
<protein>
    <submittedName>
        <fullName evidence="11">Cna protein B-type domain protein</fullName>
    </submittedName>
</protein>
<organism evidence="11 12">
    <name type="scientific">Anaerococcus hydrogenalis DSM 7454</name>
    <dbReference type="NCBI Taxonomy" id="561177"/>
    <lineage>
        <taxon>Bacteria</taxon>
        <taxon>Bacillati</taxon>
        <taxon>Bacillota</taxon>
        <taxon>Tissierellia</taxon>
        <taxon>Tissierellales</taxon>
        <taxon>Peptoniphilaceae</taxon>
        <taxon>Anaerococcus</taxon>
    </lineage>
</organism>
<dbReference type="InterPro" id="IPR011252">
    <property type="entry name" value="Fibrogen-bd_dom1"/>
</dbReference>
<comment type="subcellular location">
    <subcellularLocation>
        <location evidence="1">Secreted</location>
        <location evidence="1">Cell wall</location>
        <topology evidence="1">Peptidoglycan-anchor</topology>
    </subcellularLocation>
</comment>
<dbReference type="STRING" id="561177.ANHYDRO_00355"/>
<evidence type="ECO:0000256" key="3">
    <source>
        <dbReference type="ARBA" id="ARBA00022512"/>
    </source>
</evidence>
<feature type="domain" description="SDR-like Ig" evidence="10">
    <location>
        <begin position="148"/>
        <end position="241"/>
    </location>
</feature>
<evidence type="ECO:0000256" key="4">
    <source>
        <dbReference type="ARBA" id="ARBA00022525"/>
    </source>
</evidence>
<dbReference type="InterPro" id="IPR008966">
    <property type="entry name" value="Adhesion_dom_sf"/>
</dbReference>
<dbReference type="RefSeq" id="WP_004812799.1">
    <property type="nucleotide sequence ID" value="NZ_ABXA01000010.1"/>
</dbReference>